<keyword evidence="2" id="KW-1185">Reference proteome</keyword>
<dbReference type="RefSeq" id="XP_025479582.1">
    <property type="nucleotide sequence ID" value="XM_025627360.1"/>
</dbReference>
<name>A0A318YJ07_ASPNB</name>
<proteinExistence type="predicted"/>
<dbReference type="GeneID" id="37129816"/>
<sequence>MQDQKGQEEKHLWGLPATDVTIHSAFPRLYAGAVSFNLASVILAQWRRSSQAHREHYCTVHGTVKWAPDGPIIVRSHAKASKGLRCPSIQTAQFLL</sequence>
<dbReference type="AlphaFoldDB" id="A0A318YJ07"/>
<evidence type="ECO:0000313" key="1">
    <source>
        <dbReference type="EMBL" id="PYH34104.1"/>
    </source>
</evidence>
<dbReference type="Proteomes" id="UP000247647">
    <property type="component" value="Unassembled WGS sequence"/>
</dbReference>
<protein>
    <submittedName>
        <fullName evidence="1">Uncharacterized protein</fullName>
    </submittedName>
</protein>
<reference evidence="1" key="1">
    <citation type="submission" date="2016-12" db="EMBL/GenBank/DDBJ databases">
        <title>The genomes of Aspergillus section Nigri reveals drivers in fungal speciation.</title>
        <authorList>
            <consortium name="DOE Joint Genome Institute"/>
            <person name="Vesth T.C."/>
            <person name="Nybo J."/>
            <person name="Theobald S."/>
            <person name="Brandl J."/>
            <person name="Frisvad J.C."/>
            <person name="Nielsen K.F."/>
            <person name="Lyhne E.K."/>
            <person name="Kogle M.E."/>
            <person name="Kuo A."/>
            <person name="Riley R."/>
            <person name="Clum A."/>
            <person name="Nolan M."/>
            <person name="Lipzen A."/>
            <person name="Salamov A."/>
            <person name="Henrissat B."/>
            <person name="Wiebenga A."/>
            <person name="De Vries R.P."/>
            <person name="Grigoriev I.V."/>
            <person name="Mortensen U.H."/>
            <person name="Andersen M.R."/>
            <person name="Baker S.E."/>
        </authorList>
    </citation>
    <scope>NUCLEOTIDE SEQUENCE [LARGE SCALE GENOMIC DNA]</scope>
    <source>
        <strain evidence="1">CBS 115656</strain>
    </source>
</reference>
<dbReference type="EMBL" id="KZ821461">
    <property type="protein sequence ID" value="PYH34104.1"/>
    <property type="molecule type" value="Genomic_DNA"/>
</dbReference>
<evidence type="ECO:0000313" key="2">
    <source>
        <dbReference type="Proteomes" id="UP000247647"/>
    </source>
</evidence>
<accession>A0A318YJ07</accession>
<organism evidence="1 2">
    <name type="scientific">Aspergillus neoniger (strain CBS 115656)</name>
    <dbReference type="NCBI Taxonomy" id="1448310"/>
    <lineage>
        <taxon>Eukaryota</taxon>
        <taxon>Fungi</taxon>
        <taxon>Dikarya</taxon>
        <taxon>Ascomycota</taxon>
        <taxon>Pezizomycotina</taxon>
        <taxon>Eurotiomycetes</taxon>
        <taxon>Eurotiomycetidae</taxon>
        <taxon>Eurotiales</taxon>
        <taxon>Aspergillaceae</taxon>
        <taxon>Aspergillus</taxon>
        <taxon>Aspergillus subgen. Circumdati</taxon>
    </lineage>
</organism>
<gene>
    <name evidence="1" type="ORF">BO87DRAFT_426366</name>
</gene>